<dbReference type="STRING" id="477680.SAMN05421788_101634"/>
<dbReference type="InterPro" id="IPR018060">
    <property type="entry name" value="HTH_AraC"/>
</dbReference>
<name>A0A1N7L4V3_9BACT</name>
<dbReference type="AlphaFoldDB" id="A0A1N7L4V3"/>
<keyword evidence="2" id="KW-0238">DNA-binding</keyword>
<evidence type="ECO:0000313" key="6">
    <source>
        <dbReference type="Proteomes" id="UP000186917"/>
    </source>
</evidence>
<evidence type="ECO:0000259" key="4">
    <source>
        <dbReference type="PROSITE" id="PS01124"/>
    </source>
</evidence>
<keyword evidence="1" id="KW-0805">Transcription regulation</keyword>
<dbReference type="Pfam" id="PF12833">
    <property type="entry name" value="HTH_18"/>
    <property type="match status" value="1"/>
</dbReference>
<proteinExistence type="predicted"/>
<dbReference type="PANTHER" id="PTHR43280">
    <property type="entry name" value="ARAC-FAMILY TRANSCRIPTIONAL REGULATOR"/>
    <property type="match status" value="1"/>
</dbReference>
<dbReference type="Proteomes" id="UP000186917">
    <property type="component" value="Unassembled WGS sequence"/>
</dbReference>
<dbReference type="PANTHER" id="PTHR43280:SF28">
    <property type="entry name" value="HTH-TYPE TRANSCRIPTIONAL ACTIVATOR RHAS"/>
    <property type="match status" value="1"/>
</dbReference>
<dbReference type="RefSeq" id="WP_076375567.1">
    <property type="nucleotide sequence ID" value="NZ_AP017422.1"/>
</dbReference>
<feature type="domain" description="HTH araC/xylS-type" evidence="4">
    <location>
        <begin position="180"/>
        <end position="278"/>
    </location>
</feature>
<evidence type="ECO:0000256" key="3">
    <source>
        <dbReference type="ARBA" id="ARBA00023163"/>
    </source>
</evidence>
<dbReference type="GO" id="GO:0003700">
    <property type="term" value="F:DNA-binding transcription factor activity"/>
    <property type="evidence" value="ECO:0007669"/>
    <property type="project" value="InterPro"/>
</dbReference>
<dbReference type="GO" id="GO:0043565">
    <property type="term" value="F:sequence-specific DNA binding"/>
    <property type="evidence" value="ECO:0007669"/>
    <property type="project" value="InterPro"/>
</dbReference>
<gene>
    <name evidence="5" type="ORF">SAMN05421788_101634</name>
</gene>
<keyword evidence="6" id="KW-1185">Reference proteome</keyword>
<evidence type="ECO:0000313" key="5">
    <source>
        <dbReference type="EMBL" id="SIS68710.1"/>
    </source>
</evidence>
<dbReference type="SMART" id="SM00342">
    <property type="entry name" value="HTH_ARAC"/>
    <property type="match status" value="1"/>
</dbReference>
<reference evidence="6" key="1">
    <citation type="submission" date="2017-01" db="EMBL/GenBank/DDBJ databases">
        <authorList>
            <person name="Varghese N."/>
            <person name="Submissions S."/>
        </authorList>
    </citation>
    <scope>NUCLEOTIDE SEQUENCE [LARGE SCALE GENOMIC DNA]</scope>
    <source>
        <strain evidence="6">DSM 21054</strain>
    </source>
</reference>
<organism evidence="5 6">
    <name type="scientific">Filimonas lacunae</name>
    <dbReference type="NCBI Taxonomy" id="477680"/>
    <lineage>
        <taxon>Bacteria</taxon>
        <taxon>Pseudomonadati</taxon>
        <taxon>Bacteroidota</taxon>
        <taxon>Chitinophagia</taxon>
        <taxon>Chitinophagales</taxon>
        <taxon>Chitinophagaceae</taxon>
        <taxon>Filimonas</taxon>
    </lineage>
</organism>
<dbReference type="SUPFAM" id="SSF51215">
    <property type="entry name" value="Regulatory protein AraC"/>
    <property type="match status" value="1"/>
</dbReference>
<evidence type="ECO:0000256" key="1">
    <source>
        <dbReference type="ARBA" id="ARBA00023015"/>
    </source>
</evidence>
<evidence type="ECO:0000256" key="2">
    <source>
        <dbReference type="ARBA" id="ARBA00023125"/>
    </source>
</evidence>
<dbReference type="EMBL" id="FTOR01000001">
    <property type="protein sequence ID" value="SIS68710.1"/>
    <property type="molecule type" value="Genomic_DNA"/>
</dbReference>
<dbReference type="InterPro" id="IPR037923">
    <property type="entry name" value="HTH-like"/>
</dbReference>
<dbReference type="OrthoDB" id="1096411at2"/>
<protein>
    <submittedName>
        <fullName evidence="5">Transcriptional regulator, AraC family</fullName>
    </submittedName>
</protein>
<dbReference type="Gene3D" id="1.10.10.60">
    <property type="entry name" value="Homeodomain-like"/>
    <property type="match status" value="1"/>
</dbReference>
<accession>A0A1N7L4V3</accession>
<dbReference type="PROSITE" id="PS01124">
    <property type="entry name" value="HTH_ARAC_FAMILY_2"/>
    <property type="match status" value="1"/>
</dbReference>
<keyword evidence="3" id="KW-0804">Transcription</keyword>
<sequence length="281" mass="32494">MDNIPIHRLHEQTTLGLIIHRVQEFDAKKEVPGIHRDDHYIFAIQEKGASYVTVDFTPLHVQGSAMMYILPGQVHHGFLVQDVAGWFIAVDTHLLTEEYRNVFETCLLTQHLFLTPALQQEIISCLQLLYKQYQQPEHTPFRKQIIHSLLHSVVGIIAAGFLEQEAANERSHTRPILITRQFKASLLKQYATQKSPAAYAKAMHLSLSYLNECVKSVTGFSVTYWIQHEVMLEAKRLLYYTEMNIKQIAFTLGYNDHAYFSRLFTKATGISALQFRKQYRE</sequence>
<dbReference type="InterPro" id="IPR009057">
    <property type="entry name" value="Homeodomain-like_sf"/>
</dbReference>
<dbReference type="SUPFAM" id="SSF46689">
    <property type="entry name" value="Homeodomain-like"/>
    <property type="match status" value="1"/>
</dbReference>